<dbReference type="EMBL" id="KR003820">
    <property type="protein sequence ID" value="AKP18637.1"/>
    <property type="molecule type" value="Genomic_RNA"/>
</dbReference>
<proteinExistence type="predicted"/>
<reference evidence="1" key="1">
    <citation type="journal article" date="2015" name="Nucleic Acids Res.">
        <title>Sequence-independent characterization of viruses based on the pattern of viral small RNAs produced by the host.</title>
        <authorList>
            <person name="Aguiar E.R."/>
            <person name="Olmo R.P."/>
            <person name="Paro S."/>
            <person name="Ferreira F.V."/>
            <person name="de Faria I.J."/>
            <person name="Todjro Y.M."/>
            <person name="Lobo F.P."/>
            <person name="Kroon E.G."/>
            <person name="Meignin C."/>
            <person name="Gatherer D."/>
            <person name="Imler J.L."/>
            <person name="Marques J.T."/>
        </authorList>
    </citation>
    <scope>NUCLEOTIDE SEQUENCE</scope>
    <source>
        <strain evidence="1">Piaui</strain>
    </source>
</reference>
<name>A0A0H4LTA7_9REOV</name>
<sequence>KICPLITFTNECKHMTTEMFDKGDDPILSKYSMLTIDAELESDITEDYVTVVIIISGYEAIGSNIKVLYDQKHRIRSHEYISIDIIITGCISNYNANDIENDDNTLDLPAKNVQFEYTYEHQCMITKAQIPTNQVTYEDIELYSTIILNDRVTYTQHPYSMLKHTLITDSEYNPPTVSYNLLNDIILQPKAQIPIMSQEMLSHAVAKLKQTNEIIAYQIQRSQYGVAYNQQTEEVRNEARYDSDTFTALLIDNVAKVTDIIERVPIYDDITMADIDVTTVGQLEHITYNVSDYDERYVYPSGTVGSNYSEMSRITGGQAGSVKFN</sequence>
<evidence type="ECO:0000313" key="1">
    <source>
        <dbReference type="EMBL" id="AKP18637.1"/>
    </source>
</evidence>
<reference evidence="1" key="2">
    <citation type="submission" date="2015-03" db="EMBL/GenBank/DDBJ databases">
        <authorList>
            <person name="Aguiar E.R.G.R."/>
            <person name="Olmo R.P."/>
            <person name="Paro S."/>
            <person name="Ferreira F.V."/>
            <person name="Faria I.J.S."/>
            <person name="Todjro Y.M.H."/>
            <person name="Lobo F.P."/>
            <person name="Kroon E.G."/>
            <person name="Meignin C."/>
            <person name="Gatherer D."/>
            <person name="Imler J.-L."/>
            <person name="Marques J.T."/>
        </authorList>
    </citation>
    <scope>NUCLEOTIDE SEQUENCE</scope>
    <source>
        <strain evidence="1">Piaui</strain>
    </source>
</reference>
<accession>A0A0H4LTA7</accession>
<feature type="non-terminal residue" evidence="1">
    <location>
        <position position="1"/>
    </location>
</feature>
<protein>
    <submittedName>
        <fullName evidence="1">Uncharacterized protein</fullName>
    </submittedName>
</protein>
<feature type="non-terminal residue" evidence="1">
    <location>
        <position position="325"/>
    </location>
</feature>
<organism evidence="1">
    <name type="scientific">Lutzomyia reovirus 2</name>
    <dbReference type="NCBI Taxonomy" id="1670670"/>
    <lineage>
        <taxon>Viruses</taxon>
        <taxon>Riboviria</taxon>
        <taxon>Orthornavirae</taxon>
        <taxon>Duplornaviricota</taxon>
        <taxon>Resentoviricetes</taxon>
        <taxon>Reovirales</taxon>
    </lineage>
</organism>